<dbReference type="EMBL" id="CM010715">
    <property type="protein sequence ID" value="RZC46880.1"/>
    <property type="molecule type" value="Genomic_DNA"/>
</dbReference>
<proteinExistence type="inferred from homology"/>
<evidence type="ECO:0000256" key="1">
    <source>
        <dbReference type="ARBA" id="ARBA00004448"/>
    </source>
</evidence>
<comment type="function">
    <text evidence="9">Mediates the uptake of pyruvate into mitochondria.</text>
</comment>
<evidence type="ECO:0000256" key="7">
    <source>
        <dbReference type="ARBA" id="ARBA00023128"/>
    </source>
</evidence>
<evidence type="ECO:0000256" key="6">
    <source>
        <dbReference type="ARBA" id="ARBA00022989"/>
    </source>
</evidence>
<evidence type="ECO:0000256" key="2">
    <source>
        <dbReference type="ARBA" id="ARBA00006416"/>
    </source>
</evidence>
<evidence type="ECO:0000313" key="10">
    <source>
        <dbReference type="EMBL" id="RZC46880.1"/>
    </source>
</evidence>
<accession>A0A4Y7IGP0</accession>
<keyword evidence="3 9" id="KW-0813">Transport</keyword>
<comment type="similarity">
    <text evidence="2 9">Belongs to the mitochondrial pyruvate carrier (MPC) (TC 2.A.105) family.</text>
</comment>
<evidence type="ECO:0000256" key="3">
    <source>
        <dbReference type="ARBA" id="ARBA00022448"/>
    </source>
</evidence>
<organism evidence="10 11">
    <name type="scientific">Papaver somniferum</name>
    <name type="common">Opium poppy</name>
    <dbReference type="NCBI Taxonomy" id="3469"/>
    <lineage>
        <taxon>Eukaryota</taxon>
        <taxon>Viridiplantae</taxon>
        <taxon>Streptophyta</taxon>
        <taxon>Embryophyta</taxon>
        <taxon>Tracheophyta</taxon>
        <taxon>Spermatophyta</taxon>
        <taxon>Magnoliopsida</taxon>
        <taxon>Ranunculales</taxon>
        <taxon>Papaveraceae</taxon>
        <taxon>Papaveroideae</taxon>
        <taxon>Papaver</taxon>
    </lineage>
</organism>
<evidence type="ECO:0000256" key="9">
    <source>
        <dbReference type="RuleBase" id="RU363100"/>
    </source>
</evidence>
<keyword evidence="7 9" id="KW-0496">Mitochondrion</keyword>
<keyword evidence="5 9" id="KW-0999">Mitochondrion inner membrane</keyword>
<keyword evidence="6" id="KW-1133">Transmembrane helix</keyword>
<dbReference type="STRING" id="3469.A0A4Y7IGP0"/>
<comment type="subcellular location">
    <subcellularLocation>
        <location evidence="1 9">Mitochondrion inner membrane</location>
        <topology evidence="1 9">Multi-pass membrane protein</topology>
    </subcellularLocation>
</comment>
<keyword evidence="11" id="KW-1185">Reference proteome</keyword>
<keyword evidence="8" id="KW-0472">Membrane</keyword>
<dbReference type="Proteomes" id="UP000316621">
    <property type="component" value="Chromosome 1"/>
</dbReference>
<keyword evidence="4" id="KW-0812">Transmembrane</keyword>
<protein>
    <recommendedName>
        <fullName evidence="9">Mitochondrial pyruvate carrier</fullName>
    </recommendedName>
</protein>
<dbReference type="Pfam" id="PF03650">
    <property type="entry name" value="MPC"/>
    <property type="match status" value="1"/>
</dbReference>
<dbReference type="OMA" id="YHASNEI"/>
<dbReference type="InterPro" id="IPR005336">
    <property type="entry name" value="MPC"/>
</dbReference>
<dbReference type="GO" id="GO:0006850">
    <property type="term" value="P:pyruvate import into mitochondria"/>
    <property type="evidence" value="ECO:0007669"/>
    <property type="project" value="InterPro"/>
</dbReference>
<evidence type="ECO:0000256" key="5">
    <source>
        <dbReference type="ARBA" id="ARBA00022792"/>
    </source>
</evidence>
<dbReference type="AlphaFoldDB" id="A0A4Y7IGP0"/>
<dbReference type="GO" id="GO:0005743">
    <property type="term" value="C:mitochondrial inner membrane"/>
    <property type="evidence" value="ECO:0007669"/>
    <property type="project" value="UniProtKB-SubCell"/>
</dbReference>
<evidence type="ECO:0000313" key="11">
    <source>
        <dbReference type="Proteomes" id="UP000316621"/>
    </source>
</evidence>
<evidence type="ECO:0000256" key="4">
    <source>
        <dbReference type="ARBA" id="ARBA00022692"/>
    </source>
</evidence>
<name>A0A4Y7IGP0_PAPSO</name>
<dbReference type="PANTHER" id="PTHR14154">
    <property type="entry name" value="UPF0041 BRAIN PROTEIN 44-RELATED"/>
    <property type="match status" value="1"/>
</dbReference>
<sequence length="132" mass="14849">MLTSSTVVNLNDSMAAAKFRAFVNSPMGPKTTHFWGPVSNIGLLASAVADIQKTPDMISGNMTVALFGYSCSFMRFAWMVRPRNYMLLACHTCNAPIQFYQLSRWAKHHGYLELKKEEKEEDQVALKTLKVV</sequence>
<dbReference type="Gramene" id="RZC46880">
    <property type="protein sequence ID" value="RZC46880"/>
    <property type="gene ID" value="C5167_039835"/>
</dbReference>
<gene>
    <name evidence="10" type="ORF">C5167_039835</name>
</gene>
<reference evidence="10 11" key="1">
    <citation type="journal article" date="2018" name="Science">
        <title>The opium poppy genome and morphinan production.</title>
        <authorList>
            <person name="Guo L."/>
            <person name="Winzer T."/>
            <person name="Yang X."/>
            <person name="Li Y."/>
            <person name="Ning Z."/>
            <person name="He Z."/>
            <person name="Teodor R."/>
            <person name="Lu Y."/>
            <person name="Bowser T.A."/>
            <person name="Graham I.A."/>
            <person name="Ye K."/>
        </authorList>
    </citation>
    <scope>NUCLEOTIDE SEQUENCE [LARGE SCALE GENOMIC DNA]</scope>
    <source>
        <strain evidence="11">cv. HN1</strain>
        <tissue evidence="10">Leaves</tissue>
    </source>
</reference>
<evidence type="ECO:0000256" key="8">
    <source>
        <dbReference type="ARBA" id="ARBA00023136"/>
    </source>
</evidence>